<dbReference type="EMBL" id="JABANO010014070">
    <property type="protein sequence ID" value="KAF4739202.1"/>
    <property type="molecule type" value="Genomic_DNA"/>
</dbReference>
<feature type="compositionally biased region" description="Polar residues" evidence="1">
    <location>
        <begin position="110"/>
        <end position="121"/>
    </location>
</feature>
<dbReference type="Proteomes" id="UP000553632">
    <property type="component" value="Unassembled WGS sequence"/>
</dbReference>
<organism evidence="2 3">
    <name type="scientific">Perkinsus olseni</name>
    <name type="common">Perkinsus atlanticus</name>
    <dbReference type="NCBI Taxonomy" id="32597"/>
    <lineage>
        <taxon>Eukaryota</taxon>
        <taxon>Sar</taxon>
        <taxon>Alveolata</taxon>
        <taxon>Perkinsozoa</taxon>
        <taxon>Perkinsea</taxon>
        <taxon>Perkinsida</taxon>
        <taxon>Perkinsidae</taxon>
        <taxon>Perkinsus</taxon>
    </lineage>
</organism>
<name>A0A7J6T3C8_PEROL</name>
<protein>
    <submittedName>
        <fullName evidence="2">Uncharacterized protein</fullName>
    </submittedName>
</protein>
<dbReference type="AlphaFoldDB" id="A0A7J6T3C8"/>
<feature type="compositionally biased region" description="Polar residues" evidence="1">
    <location>
        <begin position="88"/>
        <end position="97"/>
    </location>
</feature>
<feature type="region of interest" description="Disordered" evidence="1">
    <location>
        <begin position="22"/>
        <end position="53"/>
    </location>
</feature>
<accession>A0A7J6T3C8</accession>
<feature type="region of interest" description="Disordered" evidence="1">
    <location>
        <begin position="85"/>
        <end position="158"/>
    </location>
</feature>
<dbReference type="OMA" id="SKSERCP"/>
<evidence type="ECO:0000256" key="1">
    <source>
        <dbReference type="SAM" id="MobiDB-lite"/>
    </source>
</evidence>
<feature type="compositionally biased region" description="Basic and acidic residues" evidence="1">
    <location>
        <begin position="123"/>
        <end position="141"/>
    </location>
</feature>
<comment type="caution">
    <text evidence="2">The sequence shown here is derived from an EMBL/GenBank/DDBJ whole genome shotgun (WGS) entry which is preliminary data.</text>
</comment>
<gene>
    <name evidence="2" type="ORF">FOZ63_025742</name>
</gene>
<evidence type="ECO:0000313" key="2">
    <source>
        <dbReference type="EMBL" id="KAF4739202.1"/>
    </source>
</evidence>
<proteinExistence type="predicted"/>
<evidence type="ECO:0000313" key="3">
    <source>
        <dbReference type="Proteomes" id="UP000553632"/>
    </source>
</evidence>
<keyword evidence="3" id="KW-1185">Reference proteome</keyword>
<sequence length="254" mass="27272">MSYIPEDSGVSFFDVAGVSSSDLESRRGPMLQIEQQQDDDFEPAAEPSSTSSNIELYDSFEEAAWLESRTVPVLPERLEADPILHSGAVSTAPSSRPHSPGIYKSRRQLESTSSLTGSARSISPDEARSFDARRAGDKEPVRAAVGPSVLPNSWTPTPKKVEYRATSAAVHPLSKSERCPPSRLSHLMSPPQQQRQASVKVFPAASVGLLPATTHCLLTKTHHITDAAMAVPSSFAPPVALPDDPAHPAVPSHH</sequence>
<reference evidence="2 3" key="1">
    <citation type="submission" date="2020-04" db="EMBL/GenBank/DDBJ databases">
        <title>Perkinsus olseni comparative genomics.</title>
        <authorList>
            <person name="Bogema D.R."/>
        </authorList>
    </citation>
    <scope>NUCLEOTIDE SEQUENCE [LARGE SCALE GENOMIC DNA]</scope>
    <source>
        <strain evidence="2 3">ATCC PRA-207</strain>
    </source>
</reference>